<keyword evidence="4" id="KW-1185">Reference proteome</keyword>
<evidence type="ECO:0000313" key="3">
    <source>
        <dbReference type="EMBL" id="TDP85749.1"/>
    </source>
</evidence>
<gene>
    <name evidence="3" type="ORF">EV672_10298</name>
</gene>
<evidence type="ECO:0000256" key="1">
    <source>
        <dbReference type="SAM" id="MobiDB-lite"/>
    </source>
</evidence>
<organism evidence="3 4">
    <name type="scientific">Aquabacterium commune</name>
    <dbReference type="NCBI Taxonomy" id="70586"/>
    <lineage>
        <taxon>Bacteria</taxon>
        <taxon>Pseudomonadati</taxon>
        <taxon>Pseudomonadota</taxon>
        <taxon>Betaproteobacteria</taxon>
        <taxon>Burkholderiales</taxon>
        <taxon>Aquabacterium</taxon>
    </lineage>
</organism>
<evidence type="ECO:0000313" key="4">
    <source>
        <dbReference type="Proteomes" id="UP000294593"/>
    </source>
</evidence>
<dbReference type="Proteomes" id="UP000294593">
    <property type="component" value="Unassembled WGS sequence"/>
</dbReference>
<dbReference type="EMBL" id="SNXW01000002">
    <property type="protein sequence ID" value="TDP85749.1"/>
    <property type="molecule type" value="Genomic_DNA"/>
</dbReference>
<proteinExistence type="predicted"/>
<reference evidence="3 4" key="1">
    <citation type="submission" date="2019-03" db="EMBL/GenBank/DDBJ databases">
        <title>Genomic Encyclopedia of Type Strains, Phase IV (KMG-IV): sequencing the most valuable type-strain genomes for metagenomic binning, comparative biology and taxonomic classification.</title>
        <authorList>
            <person name="Goeker M."/>
        </authorList>
    </citation>
    <scope>NUCLEOTIDE SEQUENCE [LARGE SCALE GENOMIC DNA]</scope>
    <source>
        <strain evidence="3 4">DSM 11901</strain>
    </source>
</reference>
<feature type="region of interest" description="Disordered" evidence="1">
    <location>
        <begin position="219"/>
        <end position="241"/>
    </location>
</feature>
<dbReference type="AlphaFoldDB" id="A0A4R6RH51"/>
<keyword evidence="2" id="KW-0472">Membrane</keyword>
<keyword evidence="2" id="KW-0812">Transmembrane</keyword>
<feature type="compositionally biased region" description="Low complexity" evidence="1">
    <location>
        <begin position="219"/>
        <end position="235"/>
    </location>
</feature>
<accession>A0A4R6RH51</accession>
<comment type="caution">
    <text evidence="3">The sequence shown here is derived from an EMBL/GenBank/DDBJ whole genome shotgun (WGS) entry which is preliminary data.</text>
</comment>
<keyword evidence="2" id="KW-1133">Transmembrane helix</keyword>
<feature type="transmembrane region" description="Helical" evidence="2">
    <location>
        <begin position="96"/>
        <end position="117"/>
    </location>
</feature>
<feature type="region of interest" description="Disordered" evidence="1">
    <location>
        <begin position="60"/>
        <end position="85"/>
    </location>
</feature>
<dbReference type="RefSeq" id="WP_133606675.1">
    <property type="nucleotide sequence ID" value="NZ_SNXW01000002.1"/>
</dbReference>
<feature type="region of interest" description="Disordered" evidence="1">
    <location>
        <begin position="1"/>
        <end position="42"/>
    </location>
</feature>
<protein>
    <submittedName>
        <fullName evidence="3">Uncharacterized protein</fullName>
    </submittedName>
</protein>
<evidence type="ECO:0000256" key="2">
    <source>
        <dbReference type="SAM" id="Phobius"/>
    </source>
</evidence>
<name>A0A4R6RH51_9BURK</name>
<dbReference type="OrthoDB" id="9157700at2"/>
<sequence length="304" mass="31226">MSHDQDAGGLTARHTPRTRQTGPQGQAGRLERPSLFAGMEDDDVDDVDADRVRLLSTLSSRGGAKAGRGRRDAGRGGRATGRGRAGSREALWASPWWSRALFGAMALGAVAVLYSFVQVVRQPHAMSARARAAAVVTTELNALAPTAAGADMPAASARIELVPPKAIAAASPASPAVADASPQPVQVDRQAPHAQQAQQAQQAQAALVARAAADAARLNAPTSAVTPPAARPPTAREANGRTRTNEDVALLEAMMKHASARRAPPSSVEALQACAALQGADAAVCRAKACVQHPTAPACHSDAP</sequence>